<name>A0A0G1CP24_9BACT</name>
<dbReference type="EMBL" id="LCFD01000002">
    <property type="protein sequence ID" value="KKS87304.1"/>
    <property type="molecule type" value="Genomic_DNA"/>
</dbReference>
<gene>
    <name evidence="2" type="ORF">UV61_C0002G0025</name>
</gene>
<dbReference type="PANTHER" id="PTHR43575:SF1">
    <property type="entry name" value="PROTEIN ABCI7, CHLOROPLASTIC"/>
    <property type="match status" value="1"/>
</dbReference>
<feature type="domain" description="SUF system FeS cluster assembly SufBD core" evidence="1">
    <location>
        <begin position="31"/>
        <end position="178"/>
    </location>
</feature>
<dbReference type="InterPro" id="IPR037284">
    <property type="entry name" value="SUF_FeS_clus_asmbl_SufBD_sf"/>
</dbReference>
<dbReference type="PANTHER" id="PTHR43575">
    <property type="entry name" value="PROTEIN ABCI7, CHLOROPLASTIC"/>
    <property type="match status" value="1"/>
</dbReference>
<dbReference type="InterPro" id="IPR055346">
    <property type="entry name" value="Fe-S_cluster_assembly_SufBD"/>
</dbReference>
<comment type="caution">
    <text evidence="2">The sequence shown here is derived from an EMBL/GenBank/DDBJ whole genome shotgun (WGS) entry which is preliminary data.</text>
</comment>
<reference evidence="2 3" key="1">
    <citation type="journal article" date="2015" name="Nature">
        <title>rRNA introns, odd ribosomes, and small enigmatic genomes across a large radiation of phyla.</title>
        <authorList>
            <person name="Brown C.T."/>
            <person name="Hug L.A."/>
            <person name="Thomas B.C."/>
            <person name="Sharon I."/>
            <person name="Castelle C.J."/>
            <person name="Singh A."/>
            <person name="Wilkins M.J."/>
            <person name="Williams K.H."/>
            <person name="Banfield J.F."/>
        </authorList>
    </citation>
    <scope>NUCLEOTIDE SEQUENCE [LARGE SCALE GENOMIC DNA]</scope>
</reference>
<evidence type="ECO:0000313" key="3">
    <source>
        <dbReference type="Proteomes" id="UP000034050"/>
    </source>
</evidence>
<dbReference type="STRING" id="1618446.UV61_C0002G0025"/>
<proteinExistence type="predicted"/>
<accession>A0A0G1CP24</accession>
<evidence type="ECO:0000313" key="2">
    <source>
        <dbReference type="EMBL" id="KKS87304.1"/>
    </source>
</evidence>
<dbReference type="Pfam" id="PF01458">
    <property type="entry name" value="SUFBD_core"/>
    <property type="match status" value="1"/>
</dbReference>
<protein>
    <recommendedName>
        <fullName evidence="1">SUF system FeS cluster assembly SufBD core domain-containing protein</fullName>
    </recommendedName>
</protein>
<dbReference type="InterPro" id="IPR000825">
    <property type="entry name" value="SUF_FeS_clus_asmbl_SufBD_core"/>
</dbReference>
<evidence type="ECO:0000259" key="1">
    <source>
        <dbReference type="Pfam" id="PF01458"/>
    </source>
</evidence>
<organism evidence="2 3">
    <name type="scientific">Candidatus Gottesmanbacteria bacterium GW2011_GWB1_43_11</name>
    <dbReference type="NCBI Taxonomy" id="1618446"/>
    <lineage>
        <taxon>Bacteria</taxon>
        <taxon>Candidatus Gottesmaniibacteriota</taxon>
    </lineage>
</organism>
<sequence>MKLMKTIIQQLDQISSPQTFTVSINQHLTLILLATKSTDYVTEVVLSGDGASADIFGIVLGNESHVIKINTLQDHQAPHTTSNLLIKSVLAGRSQLKYEGFIKVRKDAQLTNAYQRNENLMLSPEAKAESKPALEILANDVRCTHSATIGKVDPEQLFYLQSRGISVKKATQLIVEGFFDVILSKIQDQKLRQSIYNTVGLLVQ</sequence>
<dbReference type="SUPFAM" id="SSF101960">
    <property type="entry name" value="Stabilizer of iron transporter SufD"/>
    <property type="match status" value="1"/>
</dbReference>
<dbReference type="Proteomes" id="UP000034050">
    <property type="component" value="Unassembled WGS sequence"/>
</dbReference>
<dbReference type="GO" id="GO:0016226">
    <property type="term" value="P:iron-sulfur cluster assembly"/>
    <property type="evidence" value="ECO:0007669"/>
    <property type="project" value="InterPro"/>
</dbReference>
<dbReference type="AlphaFoldDB" id="A0A0G1CP24"/>